<gene>
    <name evidence="1" type="ORF">F5148DRAFT_1222443</name>
</gene>
<sequence length="259" mass="28188">MSNSRLHGRSPSVKERPRISHPIPTASGSTSPPPRTDPCACSSPLPLRRGRRRILLPLFGAVLFVLVLFSSHHDLLGLPPAVQGLQRVSPASIAALVRPPVDEIHGLLYYALHDSETLAHGAPDPTRPLALSVYADGDLAPTPDWPARVKHLNSEAPLIVFSKTYCPYSKRAKDTLALYDLVPPPKVVEVDLRDDGAFIKAVLTRLTGLGTFPNVILHGKSIGGVDEITAMHKDGQLRQLFEKAGLQVRVEQKDDLEIV</sequence>
<protein>
    <submittedName>
        <fullName evidence="1">Thioredoxin-like protein</fullName>
    </submittedName>
</protein>
<dbReference type="EMBL" id="JAGFNK010000221">
    <property type="protein sequence ID" value="KAI9457412.1"/>
    <property type="molecule type" value="Genomic_DNA"/>
</dbReference>
<name>A0ACC0U195_9AGAM</name>
<accession>A0ACC0U195</accession>
<proteinExistence type="predicted"/>
<evidence type="ECO:0000313" key="1">
    <source>
        <dbReference type="EMBL" id="KAI9457412.1"/>
    </source>
</evidence>
<reference evidence="1" key="1">
    <citation type="submission" date="2021-03" db="EMBL/GenBank/DDBJ databases">
        <title>Evolutionary priming and transition to the ectomycorrhizal habit in an iconic lineage of mushroom-forming fungi: is preadaptation a requirement?</title>
        <authorList>
            <consortium name="DOE Joint Genome Institute"/>
            <person name="Looney B.P."/>
            <person name="Miyauchi S."/>
            <person name="Morin E."/>
            <person name="Drula E."/>
            <person name="Courty P.E."/>
            <person name="Chicoki N."/>
            <person name="Fauchery L."/>
            <person name="Kohler A."/>
            <person name="Kuo A."/>
            <person name="LaButti K."/>
            <person name="Pangilinan J."/>
            <person name="Lipzen A."/>
            <person name="Riley R."/>
            <person name="Andreopoulos W."/>
            <person name="He G."/>
            <person name="Johnson J."/>
            <person name="Barry K.W."/>
            <person name="Grigoriev I.V."/>
            <person name="Nagy L."/>
            <person name="Hibbett D."/>
            <person name="Henrissat B."/>
            <person name="Matheny P.B."/>
            <person name="Labbe J."/>
            <person name="Martin A.F."/>
        </authorList>
    </citation>
    <scope>NUCLEOTIDE SEQUENCE</scope>
    <source>
        <strain evidence="1">BPL698</strain>
    </source>
</reference>
<organism evidence="1 2">
    <name type="scientific">Russula earlei</name>
    <dbReference type="NCBI Taxonomy" id="71964"/>
    <lineage>
        <taxon>Eukaryota</taxon>
        <taxon>Fungi</taxon>
        <taxon>Dikarya</taxon>
        <taxon>Basidiomycota</taxon>
        <taxon>Agaricomycotina</taxon>
        <taxon>Agaricomycetes</taxon>
        <taxon>Russulales</taxon>
        <taxon>Russulaceae</taxon>
        <taxon>Russula</taxon>
    </lineage>
</organism>
<keyword evidence="2" id="KW-1185">Reference proteome</keyword>
<evidence type="ECO:0000313" key="2">
    <source>
        <dbReference type="Proteomes" id="UP001207468"/>
    </source>
</evidence>
<comment type="caution">
    <text evidence="1">The sequence shown here is derived from an EMBL/GenBank/DDBJ whole genome shotgun (WGS) entry which is preliminary data.</text>
</comment>
<dbReference type="Proteomes" id="UP001207468">
    <property type="component" value="Unassembled WGS sequence"/>
</dbReference>